<evidence type="ECO:0000313" key="2">
    <source>
        <dbReference type="Proteomes" id="UP000807342"/>
    </source>
</evidence>
<dbReference type="EMBL" id="MU152106">
    <property type="protein sequence ID" value="KAF9441032.1"/>
    <property type="molecule type" value="Genomic_DNA"/>
</dbReference>
<protein>
    <submittedName>
        <fullName evidence="1">Uncharacterized protein</fullName>
    </submittedName>
</protein>
<proteinExistence type="predicted"/>
<evidence type="ECO:0000313" key="1">
    <source>
        <dbReference type="EMBL" id="KAF9441032.1"/>
    </source>
</evidence>
<sequence length="103" mass="11704">MLQAALMDRQILWVDGKNLPQRVLGVNVKTTPNDVLGNTELSIQLLFEMMGHDSPDEDANSLEEDLVAVLQVFEFLYIMIYMSSVLKALDTPFVIDLYEMKPL</sequence>
<name>A0A9P5WYW5_9AGAR</name>
<reference evidence="1" key="1">
    <citation type="submission" date="2020-11" db="EMBL/GenBank/DDBJ databases">
        <authorList>
            <consortium name="DOE Joint Genome Institute"/>
            <person name="Ahrendt S."/>
            <person name="Riley R."/>
            <person name="Andreopoulos W."/>
            <person name="Labutti K."/>
            <person name="Pangilinan J."/>
            <person name="Ruiz-Duenas F.J."/>
            <person name="Barrasa J.M."/>
            <person name="Sanchez-Garcia M."/>
            <person name="Camarero S."/>
            <person name="Miyauchi S."/>
            <person name="Serrano A."/>
            <person name="Linde D."/>
            <person name="Babiker R."/>
            <person name="Drula E."/>
            <person name="Ayuso-Fernandez I."/>
            <person name="Pacheco R."/>
            <person name="Padilla G."/>
            <person name="Ferreira P."/>
            <person name="Barriuso J."/>
            <person name="Kellner H."/>
            <person name="Castanera R."/>
            <person name="Alfaro M."/>
            <person name="Ramirez L."/>
            <person name="Pisabarro A.G."/>
            <person name="Kuo A."/>
            <person name="Tritt A."/>
            <person name="Lipzen A."/>
            <person name="He G."/>
            <person name="Yan M."/>
            <person name="Ng V."/>
            <person name="Cullen D."/>
            <person name="Martin F."/>
            <person name="Rosso M.-N."/>
            <person name="Henrissat B."/>
            <person name="Hibbett D."/>
            <person name="Martinez A.T."/>
            <person name="Grigoriev I.V."/>
        </authorList>
    </citation>
    <scope>NUCLEOTIDE SEQUENCE</scope>
    <source>
        <strain evidence="1">MF-IS2</strain>
    </source>
</reference>
<keyword evidence="2" id="KW-1185">Reference proteome</keyword>
<organism evidence="1 2">
    <name type="scientific">Macrolepiota fuliginosa MF-IS2</name>
    <dbReference type="NCBI Taxonomy" id="1400762"/>
    <lineage>
        <taxon>Eukaryota</taxon>
        <taxon>Fungi</taxon>
        <taxon>Dikarya</taxon>
        <taxon>Basidiomycota</taxon>
        <taxon>Agaricomycotina</taxon>
        <taxon>Agaricomycetes</taxon>
        <taxon>Agaricomycetidae</taxon>
        <taxon>Agaricales</taxon>
        <taxon>Agaricineae</taxon>
        <taxon>Agaricaceae</taxon>
        <taxon>Macrolepiota</taxon>
    </lineage>
</organism>
<dbReference type="AlphaFoldDB" id="A0A9P5WYW5"/>
<accession>A0A9P5WYW5</accession>
<comment type="caution">
    <text evidence="1">The sequence shown here is derived from an EMBL/GenBank/DDBJ whole genome shotgun (WGS) entry which is preliminary data.</text>
</comment>
<dbReference type="Proteomes" id="UP000807342">
    <property type="component" value="Unassembled WGS sequence"/>
</dbReference>
<gene>
    <name evidence="1" type="ORF">P691DRAFT_780729</name>
</gene>